<dbReference type="InterPro" id="IPR025326">
    <property type="entry name" value="DUF4232"/>
</dbReference>
<evidence type="ECO:0000259" key="1">
    <source>
        <dbReference type="Pfam" id="PF14016"/>
    </source>
</evidence>
<reference evidence="2 3" key="1">
    <citation type="submission" date="2023-09" db="EMBL/GenBank/DDBJ databases">
        <title>Complete genome of Streptomyces roseicoloratus T14.</title>
        <authorList>
            <person name="Bashizi T."/>
            <person name="Kim M.-J."/>
            <person name="Lee G."/>
            <person name="Tagele S.B."/>
            <person name="Shin J.-H."/>
        </authorList>
    </citation>
    <scope>NUCLEOTIDE SEQUENCE [LARGE SCALE GENOMIC DNA]</scope>
    <source>
        <strain evidence="2 3">T14</strain>
    </source>
</reference>
<dbReference type="EMBL" id="CP133762">
    <property type="protein sequence ID" value="WMX44446.1"/>
    <property type="molecule type" value="Genomic_DNA"/>
</dbReference>
<organism evidence="2 3">
    <name type="scientific">Streptomyces roseicoloratus</name>
    <dbReference type="NCBI Taxonomy" id="2508722"/>
    <lineage>
        <taxon>Bacteria</taxon>
        <taxon>Bacillati</taxon>
        <taxon>Actinomycetota</taxon>
        <taxon>Actinomycetes</taxon>
        <taxon>Kitasatosporales</taxon>
        <taxon>Streptomycetaceae</taxon>
        <taxon>Streptomyces</taxon>
    </lineage>
</organism>
<dbReference type="Pfam" id="PF14016">
    <property type="entry name" value="DUF4232"/>
    <property type="match status" value="1"/>
</dbReference>
<name>A0ABY9RSI5_9ACTN</name>
<feature type="domain" description="DUF4232" evidence="1">
    <location>
        <begin position="4"/>
        <end position="134"/>
    </location>
</feature>
<accession>A0ABY9RSI5</accession>
<evidence type="ECO:0000313" key="2">
    <source>
        <dbReference type="EMBL" id="WMX44446.1"/>
    </source>
</evidence>
<evidence type="ECO:0000313" key="3">
    <source>
        <dbReference type="Proteomes" id="UP001250858"/>
    </source>
</evidence>
<keyword evidence="3" id="KW-1185">Reference proteome</keyword>
<dbReference type="Proteomes" id="UP001250858">
    <property type="component" value="Chromosome"/>
</dbReference>
<gene>
    <name evidence="2" type="ORF">RGF97_05650</name>
</gene>
<dbReference type="RefSeq" id="WP_246095171.1">
    <property type="nucleotide sequence ID" value="NZ_CP133762.1"/>
</dbReference>
<proteinExistence type="predicted"/>
<protein>
    <submittedName>
        <fullName evidence="2">DUF4232 domain-containing protein</fullName>
    </submittedName>
</protein>
<sequence length="148" mass="15547">MADCVVADLGVSAVKEPPNSKESRHLLITVQNTGDATCNLYGHPYVRLGADAQTTVPVIKDSDPDPGRPVTIAPGEEAYAALLVAGGKRDEYAARSITLTLQGRKPGTKAGGAVDVPMPVATLYADDGQLVTYWTTAEGMALDFIMSK</sequence>